<protein>
    <submittedName>
        <fullName evidence="1">Reverse transcriptase Ty1/copia-type domain-containing protein</fullName>
    </submittedName>
</protein>
<sequence length="1100" mass="122981">MTVGETCTPARESRHEAHPAMTTIIEHPLPRVGEALNPSSPISRHFIYHLFSTVYTFLPLPSVVFSVTKYGMASSSTSVTISQSKGNVEIASHGGIDSSPILITSHKLNGHNYLQWSQSVMMFICGKGKDDYLTSEAAMPEVSDPSFKRWKSENNMIMSWLINSMNNDIGENFLLFGTANDIWDAAKETYSSSENTSDTLIYLKYTLGSAPTIQPCTRRLWNRIEHLNFSSDSIKILISLGAVYSGQNLYRALVKPFLKLGVKKAGKKVMMGSSEPTLDASALAAHASNSVRVSENRTKKERPWCDHCRKAGHYKETCWKIYGKPADWKPRSKGDRESHAHAASTTDNRALPEPNPFSKEQIEILQKLFDQATLNSNAGTSLVAQKETHSAFAATNGASKPWIIDTGASDHMTGDASMLQDYKAIINSTSVRIADGSHTKIAGTGSIKLIKELHLNSVLYVPNLACNLLSISKFTRDQNCVTKFYPNMCVFQDLDSGKTIGSAELCSGLYLLKSDQSSFIQDSRANCAKSNSPSTSYPHSIVSPNVNNDSEIVLLHYRLDEKQIEHETQPPVQETEPNPSSCEDNTERKGVRSCTTNPIAKYVSYDGLSSSYRAFVSSLDNIHVPNNIQEALSHPGWKRVVHEEINALEKNDTWVITDHPAGKQPVGCKWIFTIKYKADGSVERLKARLVTKGFTQSYGIDYLETFAPIAKLNTIIILLSLAVNLDWYLYQLDIKNTFLNGDLEEEVFMEVPQGLDLNLTGNKVCKLKKSLYGLKQSPRAWFDRFAKAVVRLGYTQCQADHTLFLRTSQAEKISLLIVYVDDIILSRNDEEELQKLKKQLAQEFEVKDLGNLKYFLGMEVARSKKGIVVSQRKYTLDLLKETGMIGCKPVNTPMDPYKKLGSVENSVPVNRGRYQRLVGRLIYLSHTRPDIGFAVSAVSQFMHNPTEEHMDAVFRILKSTSAYCSYVWGNLVIWRSKKQSVVARSSAEAEFRALANGICEGIWIKRVLKELGVCSPSSILMRCDNQAAINIAKNPVHHDRTKHVEIDRHFILEKVTSGSVELKYIPTRQQIADILTKALPRPNFEDLSNKLGLYDIHTPT</sequence>
<organism evidence="1 2">
    <name type="scientific">Citrus sinensis</name>
    <name type="common">Sweet orange</name>
    <name type="synonym">Citrus aurantium var. sinensis</name>
    <dbReference type="NCBI Taxonomy" id="2711"/>
    <lineage>
        <taxon>Eukaryota</taxon>
        <taxon>Viridiplantae</taxon>
        <taxon>Streptophyta</taxon>
        <taxon>Embryophyta</taxon>
        <taxon>Tracheophyta</taxon>
        <taxon>Spermatophyta</taxon>
        <taxon>Magnoliopsida</taxon>
        <taxon>eudicotyledons</taxon>
        <taxon>Gunneridae</taxon>
        <taxon>Pentapetalae</taxon>
        <taxon>rosids</taxon>
        <taxon>malvids</taxon>
        <taxon>Sapindales</taxon>
        <taxon>Rutaceae</taxon>
        <taxon>Aurantioideae</taxon>
        <taxon>Citrus</taxon>
    </lineage>
</organism>
<gene>
    <name evidence="1" type="ORF">KPL71_023291</name>
</gene>
<dbReference type="Proteomes" id="UP000829398">
    <property type="component" value="Chromosome 8"/>
</dbReference>
<comment type="caution">
    <text evidence="1">The sequence shown here is derived from an EMBL/GenBank/DDBJ whole genome shotgun (WGS) entry which is preliminary data.</text>
</comment>
<keyword evidence="2" id="KW-1185">Reference proteome</keyword>
<reference evidence="2" key="1">
    <citation type="journal article" date="2023" name="Hortic. Res.">
        <title>A chromosome-level phased genome enabling allele-level studies in sweet orange: a case study on citrus Huanglongbing tolerance.</title>
        <authorList>
            <person name="Wu B."/>
            <person name="Yu Q."/>
            <person name="Deng Z."/>
            <person name="Duan Y."/>
            <person name="Luo F."/>
            <person name="Gmitter F. Jr."/>
        </authorList>
    </citation>
    <scope>NUCLEOTIDE SEQUENCE [LARGE SCALE GENOMIC DNA]</scope>
    <source>
        <strain evidence="2">cv. Valencia</strain>
    </source>
</reference>
<evidence type="ECO:0000313" key="2">
    <source>
        <dbReference type="Proteomes" id="UP000829398"/>
    </source>
</evidence>
<proteinExistence type="predicted"/>
<keyword evidence="1" id="KW-0695">RNA-directed DNA polymerase</keyword>
<evidence type="ECO:0000313" key="1">
    <source>
        <dbReference type="EMBL" id="KAH9696723.1"/>
    </source>
</evidence>
<keyword evidence="1" id="KW-0808">Transferase</keyword>
<name>A0ACB8IIB1_CITSI</name>
<dbReference type="EMBL" id="CM039177">
    <property type="protein sequence ID" value="KAH9696723.1"/>
    <property type="molecule type" value="Genomic_DNA"/>
</dbReference>
<accession>A0ACB8IIB1</accession>
<keyword evidence="1" id="KW-0548">Nucleotidyltransferase</keyword>